<dbReference type="PANTHER" id="PTHR35399">
    <property type="entry name" value="SLR8030 PROTEIN"/>
    <property type="match status" value="1"/>
</dbReference>
<dbReference type="PROSITE" id="PS51318">
    <property type="entry name" value="TAT"/>
    <property type="match status" value="1"/>
</dbReference>
<name>A0A8H9GGZ2_9MICO</name>
<reference evidence="2" key="2">
    <citation type="submission" date="2020-09" db="EMBL/GenBank/DDBJ databases">
        <authorList>
            <person name="Sun Q."/>
            <person name="Ohkuma M."/>
        </authorList>
    </citation>
    <scope>NUCLEOTIDE SEQUENCE</scope>
    <source>
        <strain evidence="2">JCM 3051</strain>
    </source>
</reference>
<evidence type="ECO:0000256" key="1">
    <source>
        <dbReference type="SAM" id="MobiDB-lite"/>
    </source>
</evidence>
<evidence type="ECO:0000313" key="3">
    <source>
        <dbReference type="Proteomes" id="UP000655589"/>
    </source>
</evidence>
<dbReference type="InterPro" id="IPR006311">
    <property type="entry name" value="TAT_signal"/>
</dbReference>
<gene>
    <name evidence="2" type="ORF">GCM10010102_22660</name>
</gene>
<dbReference type="SUPFAM" id="SSF101898">
    <property type="entry name" value="NHL repeat"/>
    <property type="match status" value="1"/>
</dbReference>
<evidence type="ECO:0008006" key="4">
    <source>
        <dbReference type="Google" id="ProtNLM"/>
    </source>
</evidence>
<evidence type="ECO:0000313" key="2">
    <source>
        <dbReference type="EMBL" id="GGM26486.1"/>
    </source>
</evidence>
<dbReference type="RefSeq" id="WP_171105220.1">
    <property type="nucleotide sequence ID" value="NZ_BMPT01000008.1"/>
</dbReference>
<dbReference type="Pfam" id="PF05787">
    <property type="entry name" value="PhoX"/>
    <property type="match status" value="1"/>
</dbReference>
<sequence>MTIAPENRPLLTVHTTVHTHARGKRSPVTCRLKCNDACLHPAPNESANEYFKDVVGAVLSRRAMLGTLAVAAGAVVIGAQAVGAPSAAAATLAEGRLPAHRPGHGHGGRGLAFGAIDPQPVDVDALVVPDGYRWDPIIRWGDPILPGARAFDPHQQSPEQQAKQFGYNCDYLDILPFRPGAKDRGTRGLLVSNLEYTNAEIMFPPTEKYWDLAEDGTRSKNAYARAIERAAHGMAVVEVRRRATGSPWDYQRISAYNRRIHLGTEFVLDGPAAGSDLLRTAADPTGRRVLGTMNNCAGGTTPWGTVLSGEENFNGYFVAAGVNPAADARYGLGTQTSYGWEQDEPRFAQSAGYENESHRFGWVVEVDPYDPHSTPVKHTAMGRFKHEGANVTLSRSGHAVAYMGDDQAFDYVYKFVSRKRVAQGHSRWAREHNKTLLSEGDLYVAKFRGDSPAGQIDGSGALPADGAFDGTGEWIPLVRNNRSRVPGMSVEEVLVWTRLAADKVGATKMDRPEDVEISPVTGRVYVACTNNSGRTPGNATEGATEPNPRDRKVVGGVTTNGNRDGHVVEIVPVGDQTSTRFTWNLLLVAGDPAVEGTYFAGYPRDRVSPISCPDNLAFDAEGNLWISTDGAPSSSAIGRCDGLFKVPVAGRERGHVQQFLSVPSGAETCGPVVDSRDGMVYVNVQHPGEDGTYEAPDSFFPDYVPAGRRPEAGDFRGPRPTVVQVYRTR</sequence>
<keyword evidence="3" id="KW-1185">Reference proteome</keyword>
<dbReference type="PANTHER" id="PTHR35399:SF2">
    <property type="entry name" value="DUF839 DOMAIN-CONTAINING PROTEIN"/>
    <property type="match status" value="1"/>
</dbReference>
<organism evidence="2 3">
    <name type="scientific">Promicromonospora citrea</name>
    <dbReference type="NCBI Taxonomy" id="43677"/>
    <lineage>
        <taxon>Bacteria</taxon>
        <taxon>Bacillati</taxon>
        <taxon>Actinomycetota</taxon>
        <taxon>Actinomycetes</taxon>
        <taxon>Micrococcales</taxon>
        <taxon>Promicromonosporaceae</taxon>
        <taxon>Promicromonospora</taxon>
    </lineage>
</organism>
<proteinExistence type="predicted"/>
<reference evidence="2" key="1">
    <citation type="journal article" date="2014" name="Int. J. Syst. Evol. Microbiol.">
        <title>Complete genome sequence of Corynebacterium casei LMG S-19264T (=DSM 44701T), isolated from a smear-ripened cheese.</title>
        <authorList>
            <consortium name="US DOE Joint Genome Institute (JGI-PGF)"/>
            <person name="Walter F."/>
            <person name="Albersmeier A."/>
            <person name="Kalinowski J."/>
            <person name="Ruckert C."/>
        </authorList>
    </citation>
    <scope>NUCLEOTIDE SEQUENCE</scope>
    <source>
        <strain evidence="2">JCM 3051</strain>
    </source>
</reference>
<comment type="caution">
    <text evidence="2">The sequence shown here is derived from an EMBL/GenBank/DDBJ whole genome shotgun (WGS) entry which is preliminary data.</text>
</comment>
<protein>
    <recommendedName>
        <fullName evidence="4">PhoX family phosphatase</fullName>
    </recommendedName>
</protein>
<feature type="compositionally biased region" description="Polar residues" evidence="1">
    <location>
        <begin position="529"/>
        <end position="538"/>
    </location>
</feature>
<accession>A0A8H9GGZ2</accession>
<dbReference type="EMBL" id="BMPT01000008">
    <property type="protein sequence ID" value="GGM26486.1"/>
    <property type="molecule type" value="Genomic_DNA"/>
</dbReference>
<dbReference type="Proteomes" id="UP000655589">
    <property type="component" value="Unassembled WGS sequence"/>
</dbReference>
<feature type="region of interest" description="Disordered" evidence="1">
    <location>
        <begin position="529"/>
        <end position="559"/>
    </location>
</feature>
<dbReference type="InterPro" id="IPR008557">
    <property type="entry name" value="PhoX"/>
</dbReference>
<dbReference type="AlphaFoldDB" id="A0A8H9GGZ2"/>